<evidence type="ECO:0000313" key="9">
    <source>
        <dbReference type="Proteomes" id="UP000245839"/>
    </source>
</evidence>
<dbReference type="Pfam" id="PF04357">
    <property type="entry name" value="TamB"/>
    <property type="match status" value="1"/>
</dbReference>
<keyword evidence="5" id="KW-0732">Signal</keyword>
<dbReference type="EMBL" id="UETC01000001">
    <property type="protein sequence ID" value="SSA38593.1"/>
    <property type="molecule type" value="Genomic_DNA"/>
</dbReference>
<comment type="subcellular location">
    <subcellularLocation>
        <location evidence="1">Membrane</location>
        <topology evidence="1">Single-pass membrane protein</topology>
    </subcellularLocation>
</comment>
<keyword evidence="2" id="KW-0812">Transmembrane</keyword>
<evidence type="ECO:0000313" key="10">
    <source>
        <dbReference type="Proteomes" id="UP000251571"/>
    </source>
</evidence>
<keyword evidence="3" id="KW-1133">Transmembrane helix</keyword>
<proteinExistence type="predicted"/>
<dbReference type="OrthoDB" id="7784409at2"/>
<protein>
    <submittedName>
        <fullName evidence="8">Translocation and assembly module TamB</fullName>
    </submittedName>
</protein>
<evidence type="ECO:0000256" key="4">
    <source>
        <dbReference type="ARBA" id="ARBA00023136"/>
    </source>
</evidence>
<dbReference type="GO" id="GO:0097347">
    <property type="term" value="C:TAM protein secretion complex"/>
    <property type="evidence" value="ECO:0007669"/>
    <property type="project" value="TreeGrafter"/>
</dbReference>
<sequence length="1694" mass="173137">MRKYLIPLALLAAPAFAQDAEEERDRGFIVGLIEDNLSAPGLSVRLDGFEGALSSEATLEALTISDDEGPWLRLESVVLDWKRSALLRGRLEVEALTAELIQVNRAPLPAEGVEALPEPGASRFSLPDLPVSVQIQSIRADRIELGAPLLGQDLAMTLQASAQLVEGSGAISLEGRRLDGVEGVIALDASFEAEAELLAVDLDVNEARGGIAASLLQLPGAPAIELTVQGAGPLDDFSADIAVASDGVDRLAGAVTLSGTAEGRAFDVDIGGDVTALFAPRYRPFFGDDVSLRAAGLLRESGGTDLNELSLRTRALTLDGTAAFGADGWPSLLDMEGRLASQDGSPVLLPSATPLSVAGARFVLQYDQTVSEDWALDLTVDGIDQPEVALTAAQIAARGRISRAEGVVTAATGRLSVEAAGLAFVDAALQQAVGDRIAVSAELDWRQDAPLRIADLTFTGPALEAGGAIAVDLAAELPFDLDLTARVPDMTRVAELAGLEALAGAAELSVDGAVSVGGAFDLAIAGAAEGLRTGIAQADGLLEGRTQISAEARRDATGLFLETLDLANAQVTVTGDLAIYDPNAAREAGTLLLSEVDLEVVLADGAVIDPRLAGETRAILALGQGDTGAWQGNATITAPQGVRAEAAGTLTGPLADMTFALTVPEIAPFAPGIPGGVTAEGRAFVDDGGLWNIRADAAGPWAVTARVEGVVTGETPEISYSAHLPDPTAPVPALAALPALAAPVELSGTVRQRGAVWSTDTRIDGPEDVVIRASGPLTGNAPRLDIAVTVPRVEAFAPQVEGTLSLDGSVAQIGGDWQAEMRASGPYDAVATVETVLTDTPLAIDFALTLPDLSQVVAAVPGGLDISGMAVQAPEGWQVDVTGTGPYAAALNVMARLPEAGPEVDATIRIPDASAIAGQLEGPLTVEAQARQRDGVWSADLDAFGPFGATVTARASLPANGAQVTADVRVPNVGAIDPRLSGPLTVDLDARQVAGVWEADLDAAGPLGASVVATARLPEDGAQMVADVRIPDSSVLSPRLSGPLTADLDAAQTGGVWSVDFDADLPFNGTAVGTARLDGQDAEANLRLRLPDSSVIAPQLNGPLDADIVARQVAGTWTVDLDSQGPFGGTISADATLGAESADIEASIRLPDSSRVAPQLAGPVNAQIEATQRDGVWRAAIVSSGPLGGAIDISGVVAGAPVDVEVNLLMPEISRIVPDISGPVSARGQVSQVGADYRLDLDVGGPGGTRADVAGLVSTGGALDLTVAGTAPLGLANPFVAPQRLSGTARFDLAIAGPPALSSVTGTITTEGSNLVLPTLRNSLDGITATIRLTGAQAVIDLRADVETGGDLTISGPVGLAPPFAADLAVRFDGTIADPSLYTARITAEIGVAGPLTGGATITGDILIPEAEIAVPSSGITSVGELPPIDHLGTTRPVQRTLVRAGQDAASRAEATAAAASGPVYGLNVAVRAPGRIFVRGRGLDAELGGDLRITGTTANIVTSGGFELVRGRLDILQQRFNLDEGAITFQGDFVPFIRLVAITEAETLTASIVVEGPADDISVSFLSSPEAPQEEILAQVFFGRDLSELSALQALQLADSVAVLAGRGSGGLLERLRGGAGLDDLDVTTDSEGNTAVRAGKYISDNVYTSVQVDQKGEAEISLNVDLTPSLTLRGTTGATSESSLGVFFERDY</sequence>
<dbReference type="PANTHER" id="PTHR36985:SF1">
    <property type="entry name" value="TRANSLOCATION AND ASSEMBLY MODULE SUBUNIT TAMB"/>
    <property type="match status" value="1"/>
</dbReference>
<feature type="signal peptide" evidence="5">
    <location>
        <begin position="1"/>
        <end position="17"/>
    </location>
</feature>
<feature type="chain" id="PRO_5036059093" evidence="5">
    <location>
        <begin position="18"/>
        <end position="1694"/>
    </location>
</feature>
<evidence type="ECO:0000256" key="1">
    <source>
        <dbReference type="ARBA" id="ARBA00004167"/>
    </source>
</evidence>
<dbReference type="EMBL" id="QGDJ01000001">
    <property type="protein sequence ID" value="PWJ22315.1"/>
    <property type="molecule type" value="Genomic_DNA"/>
</dbReference>
<name>A0A2Y9C3X6_9RHOB</name>
<dbReference type="Proteomes" id="UP000251571">
    <property type="component" value="Unassembled WGS sequence"/>
</dbReference>
<keyword evidence="4" id="KW-0472">Membrane</keyword>
<accession>A0A2Y9C3X6</accession>
<dbReference type="GO" id="GO:0005886">
    <property type="term" value="C:plasma membrane"/>
    <property type="evidence" value="ECO:0007669"/>
    <property type="project" value="InterPro"/>
</dbReference>
<evidence type="ECO:0000259" key="6">
    <source>
        <dbReference type="Pfam" id="PF04357"/>
    </source>
</evidence>
<evidence type="ECO:0000256" key="2">
    <source>
        <dbReference type="ARBA" id="ARBA00022692"/>
    </source>
</evidence>
<gene>
    <name evidence="7" type="ORF">BCF38_101726</name>
    <name evidence="8" type="ORF">SAMN05421539_101726</name>
</gene>
<evidence type="ECO:0000256" key="5">
    <source>
        <dbReference type="SAM" id="SignalP"/>
    </source>
</evidence>
<dbReference type="InterPro" id="IPR007452">
    <property type="entry name" value="TamB_C"/>
</dbReference>
<dbReference type="RefSeq" id="WP_109562885.1">
    <property type="nucleotide sequence ID" value="NZ_QGDJ01000001.1"/>
</dbReference>
<dbReference type="Proteomes" id="UP000245839">
    <property type="component" value="Unassembled WGS sequence"/>
</dbReference>
<reference evidence="8 10" key="1">
    <citation type="submission" date="2016-10" db="EMBL/GenBank/DDBJ databases">
        <authorList>
            <person name="Cai Z."/>
        </authorList>
    </citation>
    <scope>NUCLEOTIDE SEQUENCE [LARGE SCALE GENOMIC DNA]</scope>
    <source>
        <strain evidence="8 10">DSM 25227</strain>
    </source>
</reference>
<evidence type="ECO:0000313" key="7">
    <source>
        <dbReference type="EMBL" id="PWJ22315.1"/>
    </source>
</evidence>
<dbReference type="GO" id="GO:0009306">
    <property type="term" value="P:protein secretion"/>
    <property type="evidence" value="ECO:0007669"/>
    <property type="project" value="InterPro"/>
</dbReference>
<feature type="domain" description="Translocation and assembly module TamB C-terminal" evidence="6">
    <location>
        <begin position="1344"/>
        <end position="1694"/>
    </location>
</feature>
<evidence type="ECO:0000313" key="8">
    <source>
        <dbReference type="EMBL" id="SSA38593.1"/>
    </source>
</evidence>
<organism evidence="8 10">
    <name type="scientific">Jannaschia seohaensis</name>
    <dbReference type="NCBI Taxonomy" id="475081"/>
    <lineage>
        <taxon>Bacteria</taxon>
        <taxon>Pseudomonadati</taxon>
        <taxon>Pseudomonadota</taxon>
        <taxon>Alphaproteobacteria</taxon>
        <taxon>Rhodobacterales</taxon>
        <taxon>Roseobacteraceae</taxon>
        <taxon>Jannaschia</taxon>
    </lineage>
</organism>
<reference evidence="7 9" key="2">
    <citation type="submission" date="2018-03" db="EMBL/GenBank/DDBJ databases">
        <title>Genomic Encyclopedia of Archaeal and Bacterial Type Strains, Phase II (KMG-II): from individual species to whole genera.</title>
        <authorList>
            <person name="Goeker M."/>
        </authorList>
    </citation>
    <scope>NUCLEOTIDE SEQUENCE [LARGE SCALE GENOMIC DNA]</scope>
    <source>
        <strain evidence="7 9">DSM 25227</strain>
    </source>
</reference>
<dbReference type="PANTHER" id="PTHR36985">
    <property type="entry name" value="TRANSLOCATION AND ASSEMBLY MODULE SUBUNIT TAMB"/>
    <property type="match status" value="1"/>
</dbReference>
<evidence type="ECO:0000256" key="3">
    <source>
        <dbReference type="ARBA" id="ARBA00022989"/>
    </source>
</evidence>
<keyword evidence="9" id="KW-1185">Reference proteome</keyword>